<dbReference type="EMBL" id="CP028137">
    <property type="protein sequence ID" value="AZZ51828.1"/>
    <property type="molecule type" value="Genomic_DNA"/>
</dbReference>
<name>A0A3T0SZT7_9MICO</name>
<evidence type="ECO:0000313" key="3">
    <source>
        <dbReference type="Proteomes" id="UP000285317"/>
    </source>
</evidence>
<organism evidence="2 3">
    <name type="scientific">Rathayibacter festucae DSM 15932</name>
    <dbReference type="NCBI Taxonomy" id="1328866"/>
    <lineage>
        <taxon>Bacteria</taxon>
        <taxon>Bacillati</taxon>
        <taxon>Actinomycetota</taxon>
        <taxon>Actinomycetes</taxon>
        <taxon>Micrococcales</taxon>
        <taxon>Microbacteriaceae</taxon>
        <taxon>Rathayibacter</taxon>
    </lineage>
</organism>
<sequence length="217" mass="24067">MTDYARPAVEDRVFTDEDGRPIPYGNRWRGGPPPDESYSLTRDTERFRPVHTIADALLEYLARSYDVTVEDDPALAARDEAEISWAARAVRVTPRSVDAAPLTIVWTVFPGVLLHAGALQRFDYPVCGCDACDDDWTALADDLERAVLDVVAGRYEESITAHDDGITVAYRIGGGGELGMSSGYTNEEGVHEVTSHDGQQVSAPWSRAWQAWPERRR</sequence>
<dbReference type="Proteomes" id="UP000285317">
    <property type="component" value="Chromosome"/>
</dbReference>
<evidence type="ECO:0000313" key="2">
    <source>
        <dbReference type="EMBL" id="AZZ51828.1"/>
    </source>
</evidence>
<dbReference type="Pfam" id="PF19736">
    <property type="entry name" value="DUF6226"/>
    <property type="match status" value="1"/>
</dbReference>
<dbReference type="AlphaFoldDB" id="A0A3T0SZT7"/>
<evidence type="ECO:0000256" key="1">
    <source>
        <dbReference type="SAM" id="MobiDB-lite"/>
    </source>
</evidence>
<dbReference type="InterPro" id="IPR045773">
    <property type="entry name" value="DUF6226"/>
</dbReference>
<accession>A0A3T0SZT7</accession>
<protein>
    <submittedName>
        <fullName evidence="2">Uncharacterized protein</fullName>
    </submittedName>
</protein>
<reference evidence="2 3" key="1">
    <citation type="submission" date="2018-03" db="EMBL/GenBank/DDBJ databases">
        <title>Bacteriophage NCPPB3778 and a type I-E CRISPR drive the evolution of the US Biological Select Agent, Rathayibacter toxicus.</title>
        <authorList>
            <person name="Davis E.W.II."/>
            <person name="Tabima J.F."/>
            <person name="Weisberg A.J."/>
            <person name="Dantas Lopes L."/>
            <person name="Wiseman M.S."/>
            <person name="Wiseman M.S."/>
            <person name="Pupko T."/>
            <person name="Belcher M.S."/>
            <person name="Sechler A.J."/>
            <person name="Tancos M.A."/>
            <person name="Schroeder B.K."/>
            <person name="Murray T.D."/>
            <person name="Luster D.G."/>
            <person name="Schneider W.L."/>
            <person name="Rogers E."/>
            <person name="Andreote F.D."/>
            <person name="Grunwald N.J."/>
            <person name="Putnam M.L."/>
            <person name="Chang J.H."/>
        </authorList>
    </citation>
    <scope>NUCLEOTIDE SEQUENCE [LARGE SCALE GENOMIC DNA]</scope>
    <source>
        <strain evidence="2 3">DSM 15932</strain>
    </source>
</reference>
<dbReference type="KEGG" id="rfs:C1I64_07050"/>
<dbReference type="RefSeq" id="WP_127886719.1">
    <property type="nucleotide sequence ID" value="NZ_CP028137.1"/>
</dbReference>
<proteinExistence type="predicted"/>
<gene>
    <name evidence="2" type="ORF">C1I64_07050</name>
</gene>
<feature type="region of interest" description="Disordered" evidence="1">
    <location>
        <begin position="16"/>
        <end position="36"/>
    </location>
</feature>